<dbReference type="Proteomes" id="UP001302072">
    <property type="component" value="Chromosome"/>
</dbReference>
<reference evidence="2 3" key="1">
    <citation type="submission" date="2022-12" db="EMBL/GenBank/DDBJ databases">
        <title>Two new species, Stenotrophomonas aracearum and Stenotrophomonas oahuensis, isolated from Anthurium (Araceae family) in Hawaii.</title>
        <authorList>
            <person name="Chunag S.C."/>
            <person name="Dobhal S."/>
            <person name="Alvarez A."/>
            <person name="Arif M."/>
        </authorList>
    </citation>
    <scope>NUCLEOTIDE SEQUENCE [LARGE SCALE GENOMIC DNA]</scope>
    <source>
        <strain evidence="2 3">A5586</strain>
    </source>
</reference>
<evidence type="ECO:0000313" key="2">
    <source>
        <dbReference type="EMBL" id="WNH53209.1"/>
    </source>
</evidence>
<accession>A0ABY9YQL5</accession>
<name>A0ABY9YQL5_9GAMM</name>
<feature type="domain" description="DUF6869" evidence="1">
    <location>
        <begin position="26"/>
        <end position="119"/>
    </location>
</feature>
<dbReference type="RefSeq" id="WP_311192370.1">
    <property type="nucleotide sequence ID" value="NZ_CP115541.1"/>
</dbReference>
<keyword evidence="3" id="KW-1185">Reference proteome</keyword>
<dbReference type="EMBL" id="CP115541">
    <property type="protein sequence ID" value="WNH53209.1"/>
    <property type="molecule type" value="Genomic_DNA"/>
</dbReference>
<gene>
    <name evidence="2" type="ORF">PDM29_02735</name>
</gene>
<proteinExistence type="predicted"/>
<dbReference type="InterPro" id="IPR049221">
    <property type="entry name" value="DUF6869"/>
</dbReference>
<evidence type="ECO:0000313" key="3">
    <source>
        <dbReference type="Proteomes" id="UP001302072"/>
    </source>
</evidence>
<dbReference type="Pfam" id="PF21746">
    <property type="entry name" value="DUF6869"/>
    <property type="match status" value="1"/>
</dbReference>
<organism evidence="2 3">
    <name type="scientific">Stenotrophomonas oahuensis</name>
    <dbReference type="NCBI Taxonomy" id="3003271"/>
    <lineage>
        <taxon>Bacteria</taxon>
        <taxon>Pseudomonadati</taxon>
        <taxon>Pseudomonadota</taxon>
        <taxon>Gammaproteobacteria</taxon>
        <taxon>Lysobacterales</taxon>
        <taxon>Lysobacteraceae</taxon>
        <taxon>Stenotrophomonas</taxon>
    </lineage>
</organism>
<protein>
    <recommendedName>
        <fullName evidence="1">DUF6869 domain-containing protein</fullName>
    </recommendedName>
</protein>
<evidence type="ECO:0000259" key="1">
    <source>
        <dbReference type="Pfam" id="PF21746"/>
    </source>
</evidence>
<sequence length="126" mass="14223">MNDELGCSKSLVTTWIELQSLAPDDPSRLKCEWAAVELNMLCLENPGEAWSVVKEVFESSEDPWVFENLGAGPLETLLSMHGESTLEEVRIYLRQRPGFLKVLAHVWTHALPPDVAEQVFRLNCGR</sequence>